<evidence type="ECO:0000313" key="3">
    <source>
        <dbReference type="EMBL" id="KAA3671830.1"/>
    </source>
</evidence>
<evidence type="ECO:0000256" key="1">
    <source>
        <dbReference type="SAM" id="MobiDB-lite"/>
    </source>
</evidence>
<evidence type="ECO:0000313" key="4">
    <source>
        <dbReference type="EMBL" id="KAA3671831.1"/>
    </source>
</evidence>
<dbReference type="Proteomes" id="UP000324629">
    <property type="component" value="Unassembled WGS sequence"/>
</dbReference>
<feature type="region of interest" description="Disordered" evidence="1">
    <location>
        <begin position="104"/>
        <end position="139"/>
    </location>
</feature>
<feature type="non-terminal residue" evidence="4">
    <location>
        <position position="1"/>
    </location>
</feature>
<dbReference type="InterPro" id="IPR012337">
    <property type="entry name" value="RNaseH-like_sf"/>
</dbReference>
<protein>
    <recommendedName>
        <fullName evidence="2">Integrase catalytic domain-containing protein</fullName>
    </recommendedName>
</protein>
<dbReference type="InterPro" id="IPR050951">
    <property type="entry name" value="Retrovirus_Pol_polyprotein"/>
</dbReference>
<dbReference type="AlphaFoldDB" id="A0A5J4N8D2"/>
<keyword evidence="5" id="KW-1185">Reference proteome</keyword>
<evidence type="ECO:0000259" key="2">
    <source>
        <dbReference type="PROSITE" id="PS50994"/>
    </source>
</evidence>
<feature type="compositionally biased region" description="Basic residues" evidence="1">
    <location>
        <begin position="119"/>
        <end position="133"/>
    </location>
</feature>
<dbReference type="SUPFAM" id="SSF53098">
    <property type="entry name" value="Ribonuclease H-like"/>
    <property type="match status" value="1"/>
</dbReference>
<comment type="caution">
    <text evidence="4">The sequence shown here is derived from an EMBL/GenBank/DDBJ whole genome shotgun (WGS) entry which is preliminary data.</text>
</comment>
<evidence type="ECO:0000313" key="5">
    <source>
        <dbReference type="Proteomes" id="UP000324629"/>
    </source>
</evidence>
<reference evidence="4 5" key="1">
    <citation type="journal article" date="2019" name="Gigascience">
        <title>Whole-genome sequence of the oriental lung fluke Paragonimus westermani.</title>
        <authorList>
            <person name="Oey H."/>
            <person name="Zakrzewski M."/>
            <person name="Narain K."/>
            <person name="Devi K.R."/>
            <person name="Agatsuma T."/>
            <person name="Nawaratna S."/>
            <person name="Gobert G.N."/>
            <person name="Jones M.K."/>
            <person name="Ragan M.A."/>
            <person name="McManus D.P."/>
            <person name="Krause L."/>
        </authorList>
    </citation>
    <scope>NUCLEOTIDE SEQUENCE [LARGE SCALE GENOMIC DNA]</scope>
    <source>
        <strain evidence="4 5">IND2009</strain>
    </source>
</reference>
<gene>
    <name evidence="3" type="ORF">DEA37_0015084</name>
    <name evidence="4" type="ORF">DEA37_0015085</name>
</gene>
<dbReference type="GO" id="GO:0015074">
    <property type="term" value="P:DNA integration"/>
    <property type="evidence" value="ECO:0007669"/>
    <property type="project" value="InterPro"/>
</dbReference>
<dbReference type="EMBL" id="QNGE01005740">
    <property type="protein sequence ID" value="KAA3671830.1"/>
    <property type="molecule type" value="Genomic_DNA"/>
</dbReference>
<feature type="domain" description="Integrase catalytic" evidence="2">
    <location>
        <begin position="1"/>
        <end position="97"/>
    </location>
</feature>
<dbReference type="InterPro" id="IPR001584">
    <property type="entry name" value="Integrase_cat-core"/>
</dbReference>
<accession>A0A5J4N8D2</accession>
<dbReference type="PANTHER" id="PTHR37984">
    <property type="entry name" value="PROTEIN CBG26694"/>
    <property type="match status" value="1"/>
</dbReference>
<dbReference type="GO" id="GO:0003676">
    <property type="term" value="F:nucleic acid binding"/>
    <property type="evidence" value="ECO:0007669"/>
    <property type="project" value="InterPro"/>
</dbReference>
<dbReference type="EMBL" id="QNGE01005740">
    <property type="protein sequence ID" value="KAA3671831.1"/>
    <property type="molecule type" value="Genomic_DNA"/>
</dbReference>
<proteinExistence type="predicted"/>
<organism evidence="4 5">
    <name type="scientific">Paragonimus westermani</name>
    <dbReference type="NCBI Taxonomy" id="34504"/>
    <lineage>
        <taxon>Eukaryota</taxon>
        <taxon>Metazoa</taxon>
        <taxon>Spiralia</taxon>
        <taxon>Lophotrochozoa</taxon>
        <taxon>Platyhelminthes</taxon>
        <taxon>Trematoda</taxon>
        <taxon>Digenea</taxon>
        <taxon>Plagiorchiida</taxon>
        <taxon>Troglotremata</taxon>
        <taxon>Troglotrematidae</taxon>
        <taxon>Paragonimus</taxon>
    </lineage>
</organism>
<sequence length="139" mass="15831">FGSQKALYLITDHNSPLWHLSTFAKQWKQLIHTPVYHPKSNGQVERFVDTFKRALQKLKGGGTVPDMLNTFLRTYRSTPNASGPEGKSPAEAFLGRRIRTPLDLMLPSKPNANMCSRDVRKKHSNRSQNKRVYKPGDLI</sequence>
<dbReference type="PANTHER" id="PTHR37984:SF5">
    <property type="entry name" value="PROTEIN NYNRIN-LIKE"/>
    <property type="match status" value="1"/>
</dbReference>
<dbReference type="InterPro" id="IPR036397">
    <property type="entry name" value="RNaseH_sf"/>
</dbReference>
<dbReference type="PROSITE" id="PS50994">
    <property type="entry name" value="INTEGRASE"/>
    <property type="match status" value="1"/>
</dbReference>
<name>A0A5J4N8D2_9TREM</name>
<dbReference type="Gene3D" id="3.30.420.10">
    <property type="entry name" value="Ribonuclease H-like superfamily/Ribonuclease H"/>
    <property type="match status" value="1"/>
</dbReference>